<dbReference type="NCBIfam" id="TIGR01200">
    <property type="entry name" value="GLPGLI"/>
    <property type="match status" value="1"/>
</dbReference>
<dbReference type="Proteomes" id="UP001597441">
    <property type="component" value="Unassembled WGS sequence"/>
</dbReference>
<feature type="chain" id="PRO_5046558856" evidence="1">
    <location>
        <begin position="20"/>
        <end position="226"/>
    </location>
</feature>
<accession>A0ABW5JTF9</accession>
<keyword evidence="3" id="KW-1185">Reference proteome</keyword>
<dbReference type="RefSeq" id="WP_388015707.1">
    <property type="nucleotide sequence ID" value="NZ_JBHUDT010000002.1"/>
</dbReference>
<name>A0ABW5JTF9_9FLAO</name>
<feature type="signal peptide" evidence="1">
    <location>
        <begin position="1"/>
        <end position="19"/>
    </location>
</feature>
<evidence type="ECO:0000256" key="1">
    <source>
        <dbReference type="SAM" id="SignalP"/>
    </source>
</evidence>
<evidence type="ECO:0000313" key="2">
    <source>
        <dbReference type="EMBL" id="MFD2534677.1"/>
    </source>
</evidence>
<reference evidence="3" key="1">
    <citation type="journal article" date="2019" name="Int. J. Syst. Evol. Microbiol.">
        <title>The Global Catalogue of Microorganisms (GCM) 10K type strain sequencing project: providing services to taxonomists for standard genome sequencing and annotation.</title>
        <authorList>
            <consortium name="The Broad Institute Genomics Platform"/>
            <consortium name="The Broad Institute Genome Sequencing Center for Infectious Disease"/>
            <person name="Wu L."/>
            <person name="Ma J."/>
        </authorList>
    </citation>
    <scope>NUCLEOTIDE SEQUENCE [LARGE SCALE GENOMIC DNA]</scope>
    <source>
        <strain evidence="3">KCTC 42903</strain>
    </source>
</reference>
<evidence type="ECO:0000313" key="3">
    <source>
        <dbReference type="Proteomes" id="UP001597441"/>
    </source>
</evidence>
<comment type="caution">
    <text evidence="2">The sequence shown here is derived from an EMBL/GenBank/DDBJ whole genome shotgun (WGS) entry which is preliminary data.</text>
</comment>
<keyword evidence="1" id="KW-0732">Signal</keyword>
<organism evidence="2 3">
    <name type="scientific">Gelatiniphilus marinus</name>
    <dbReference type="NCBI Taxonomy" id="1759464"/>
    <lineage>
        <taxon>Bacteria</taxon>
        <taxon>Pseudomonadati</taxon>
        <taxon>Bacteroidota</taxon>
        <taxon>Flavobacteriia</taxon>
        <taxon>Flavobacteriales</taxon>
        <taxon>Flavobacteriaceae</taxon>
        <taxon>Gelatiniphilus</taxon>
    </lineage>
</organism>
<proteinExistence type="predicted"/>
<protein>
    <submittedName>
        <fullName evidence="2">GLPGLI family protein</fullName>
    </submittedName>
</protein>
<sequence>MNLKSIFIALIISCFSAQSQSAVITYEVSNVTENSTDRIKKLKEELQLMEFTLQYNKINSYFKKERNIPKHKFINKIATIIIGAPSDFYQNLALKKSSYNTTINNKLYEIDHNYKMKGWELTTESVIIEKYTCYKAILKEYNNRTESYFETVAWYTPDIPVGFGPIGYGGLPGLILQLQYKKSIFTATKIVLNPTKVKIEKPKQGKKISVGEQVKLMRSARKVTPD</sequence>
<dbReference type="Pfam" id="PF09697">
    <property type="entry name" value="Porph_ging"/>
    <property type="match status" value="1"/>
</dbReference>
<dbReference type="InterPro" id="IPR005901">
    <property type="entry name" value="GLPGLI"/>
</dbReference>
<dbReference type="EMBL" id="JBHULK010000002">
    <property type="protein sequence ID" value="MFD2534677.1"/>
    <property type="molecule type" value="Genomic_DNA"/>
</dbReference>
<gene>
    <name evidence="2" type="ORF">ACFSQS_06120</name>
</gene>